<comment type="caution">
    <text evidence="1">The sequence shown here is derived from an EMBL/GenBank/DDBJ whole genome shotgun (WGS) entry which is preliminary data.</text>
</comment>
<evidence type="ECO:0000313" key="2">
    <source>
        <dbReference type="Proteomes" id="UP001162483"/>
    </source>
</evidence>
<dbReference type="Proteomes" id="UP001162483">
    <property type="component" value="Unassembled WGS sequence"/>
</dbReference>
<organism evidence="1 2">
    <name type="scientific">Staurois parvus</name>
    <dbReference type="NCBI Taxonomy" id="386267"/>
    <lineage>
        <taxon>Eukaryota</taxon>
        <taxon>Metazoa</taxon>
        <taxon>Chordata</taxon>
        <taxon>Craniata</taxon>
        <taxon>Vertebrata</taxon>
        <taxon>Euteleostomi</taxon>
        <taxon>Amphibia</taxon>
        <taxon>Batrachia</taxon>
        <taxon>Anura</taxon>
        <taxon>Neobatrachia</taxon>
        <taxon>Ranoidea</taxon>
        <taxon>Ranidae</taxon>
        <taxon>Staurois</taxon>
    </lineage>
</organism>
<accession>A0ABN9GQ62</accession>
<proteinExistence type="predicted"/>
<evidence type="ECO:0000313" key="1">
    <source>
        <dbReference type="EMBL" id="CAI9610673.1"/>
    </source>
</evidence>
<gene>
    <name evidence="1" type="ORF">SPARVUS_LOCUS14444124</name>
</gene>
<reference evidence="1" key="1">
    <citation type="submission" date="2023-05" db="EMBL/GenBank/DDBJ databases">
        <authorList>
            <person name="Stuckert A."/>
        </authorList>
    </citation>
    <scope>NUCLEOTIDE SEQUENCE</scope>
</reference>
<protein>
    <submittedName>
        <fullName evidence="1">Uncharacterized protein</fullName>
    </submittedName>
</protein>
<keyword evidence="2" id="KW-1185">Reference proteome</keyword>
<dbReference type="EMBL" id="CATNWA010019006">
    <property type="protein sequence ID" value="CAI9610673.1"/>
    <property type="molecule type" value="Genomic_DNA"/>
</dbReference>
<feature type="non-terminal residue" evidence="1">
    <location>
        <position position="1"/>
    </location>
</feature>
<name>A0ABN9GQ62_9NEOB</name>
<sequence length="64" mass="7265">YTWQNAVKQVLANAKPRHVLRIARKRSISHHSREHVSTALEFSGGWLSCCCSHLLPLCYTTTNS</sequence>